<evidence type="ECO:0000313" key="2">
    <source>
        <dbReference type="Proteomes" id="UP000176700"/>
    </source>
</evidence>
<organism evidence="1 2">
    <name type="scientific">Candidatus Ryanbacteria bacterium RIFCSPHIGHO2_01_45_13</name>
    <dbReference type="NCBI Taxonomy" id="1802112"/>
    <lineage>
        <taxon>Bacteria</taxon>
        <taxon>Candidatus Ryaniibacteriota</taxon>
    </lineage>
</organism>
<sequence length="99" mass="11763">MGGILTYLLPKSSRGINRAKRKLNEYQCLLEDHRDLTHQMRIYPITFYKTALLERVLVAGEVKTEDLCMELKQRFPDDFDQRHFNMALRAVREYCVIAR</sequence>
<dbReference type="AlphaFoldDB" id="A0A1G2FZD6"/>
<accession>A0A1G2FZD6</accession>
<reference evidence="1 2" key="1">
    <citation type="journal article" date="2016" name="Nat. Commun.">
        <title>Thousands of microbial genomes shed light on interconnected biogeochemical processes in an aquifer system.</title>
        <authorList>
            <person name="Anantharaman K."/>
            <person name="Brown C.T."/>
            <person name="Hug L.A."/>
            <person name="Sharon I."/>
            <person name="Castelle C.J."/>
            <person name="Probst A.J."/>
            <person name="Thomas B.C."/>
            <person name="Singh A."/>
            <person name="Wilkins M.J."/>
            <person name="Karaoz U."/>
            <person name="Brodie E.L."/>
            <person name="Williams K.H."/>
            <person name="Hubbard S.S."/>
            <person name="Banfield J.F."/>
        </authorList>
    </citation>
    <scope>NUCLEOTIDE SEQUENCE [LARGE SCALE GENOMIC DNA]</scope>
</reference>
<comment type="caution">
    <text evidence="1">The sequence shown here is derived from an EMBL/GenBank/DDBJ whole genome shotgun (WGS) entry which is preliminary data.</text>
</comment>
<gene>
    <name evidence="1" type="ORF">A2W41_02540</name>
</gene>
<evidence type="ECO:0000313" key="1">
    <source>
        <dbReference type="EMBL" id="OGZ42968.1"/>
    </source>
</evidence>
<name>A0A1G2FZD6_9BACT</name>
<dbReference type="EMBL" id="MHNI01000012">
    <property type="protein sequence ID" value="OGZ42968.1"/>
    <property type="molecule type" value="Genomic_DNA"/>
</dbReference>
<proteinExistence type="predicted"/>
<dbReference type="Proteomes" id="UP000176700">
    <property type="component" value="Unassembled WGS sequence"/>
</dbReference>
<protein>
    <submittedName>
        <fullName evidence="1">Uncharacterized protein</fullName>
    </submittedName>
</protein>